<evidence type="ECO:0000256" key="4">
    <source>
        <dbReference type="ARBA" id="ARBA00022603"/>
    </source>
</evidence>
<dbReference type="AlphaFoldDB" id="A0A4S4N223"/>
<dbReference type="Proteomes" id="UP000308730">
    <property type="component" value="Unassembled WGS sequence"/>
</dbReference>
<dbReference type="PROSITE" id="PS01153">
    <property type="entry name" value="NOL1_NOP2_SUN"/>
    <property type="match status" value="1"/>
</dbReference>
<dbReference type="OrthoDB" id="6093671at2759"/>
<evidence type="ECO:0000256" key="6">
    <source>
        <dbReference type="ARBA" id="ARBA00022691"/>
    </source>
</evidence>
<dbReference type="PRINTS" id="PR02008">
    <property type="entry name" value="RCMTFAMILY"/>
</dbReference>
<feature type="binding site" evidence="10">
    <location>
        <begin position="177"/>
        <end position="183"/>
    </location>
    <ligand>
        <name>S-adenosyl-L-methionine</name>
        <dbReference type="ChEBI" id="CHEBI:59789"/>
    </ligand>
</feature>
<dbReference type="GO" id="GO:0005737">
    <property type="term" value="C:cytoplasm"/>
    <property type="evidence" value="ECO:0007669"/>
    <property type="project" value="TreeGrafter"/>
</dbReference>
<accession>A0A4S4N223</accession>
<dbReference type="InterPro" id="IPR023270">
    <property type="entry name" value="RCMT_NCL1"/>
</dbReference>
<keyword evidence="11" id="KW-0175">Coiled coil</keyword>
<organism evidence="14 15">
    <name type="scientific">Antrodiella citrinella</name>
    <dbReference type="NCBI Taxonomy" id="2447956"/>
    <lineage>
        <taxon>Eukaryota</taxon>
        <taxon>Fungi</taxon>
        <taxon>Dikarya</taxon>
        <taxon>Basidiomycota</taxon>
        <taxon>Agaricomycotina</taxon>
        <taxon>Agaricomycetes</taxon>
        <taxon>Polyporales</taxon>
        <taxon>Steccherinaceae</taxon>
        <taxon>Antrodiella</taxon>
    </lineage>
</organism>
<dbReference type="GO" id="GO:0005634">
    <property type="term" value="C:nucleus"/>
    <property type="evidence" value="ECO:0007669"/>
    <property type="project" value="UniProtKB-SubCell"/>
</dbReference>
<dbReference type="GO" id="GO:0008270">
    <property type="term" value="F:zinc ion binding"/>
    <property type="evidence" value="ECO:0007669"/>
    <property type="project" value="InterPro"/>
</dbReference>
<keyword evidence="5 10" id="KW-0808">Transferase</keyword>
<keyword evidence="8 10" id="KW-0694">RNA-binding</keyword>
<dbReference type="InterPro" id="IPR023267">
    <property type="entry name" value="RCMT"/>
</dbReference>
<dbReference type="Pfam" id="PF25378">
    <property type="entry name" value="PUA_NSUN2"/>
    <property type="match status" value="1"/>
</dbReference>
<keyword evidence="15" id="KW-1185">Reference proteome</keyword>
<keyword evidence="7" id="KW-0819">tRNA processing</keyword>
<feature type="active site" description="Nucleophile" evidence="10">
    <location>
        <position position="331"/>
    </location>
</feature>
<comment type="subcellular location">
    <subcellularLocation>
        <location evidence="1">Nucleus</location>
    </subcellularLocation>
</comment>
<proteinExistence type="inferred from homology"/>
<dbReference type="PANTHER" id="PTHR22808">
    <property type="entry name" value="NCL1 YEAST -RELATED NOL1/NOP2/FMU SUN DOMAIN-CONTAINING"/>
    <property type="match status" value="1"/>
</dbReference>
<comment type="similarity">
    <text evidence="2 10">Belongs to the class I-like SAM-binding methyltransferase superfamily. RsmB/NOP family.</text>
</comment>
<feature type="compositionally biased region" description="Basic and acidic residues" evidence="12">
    <location>
        <begin position="458"/>
        <end position="467"/>
    </location>
</feature>
<evidence type="ECO:0000256" key="5">
    <source>
        <dbReference type="ARBA" id="ARBA00022679"/>
    </source>
</evidence>
<dbReference type="Pfam" id="PF01189">
    <property type="entry name" value="Methyltr_RsmB-F"/>
    <property type="match status" value="1"/>
</dbReference>
<feature type="compositionally biased region" description="Basic and acidic residues" evidence="12">
    <location>
        <begin position="475"/>
        <end position="484"/>
    </location>
</feature>
<dbReference type="GO" id="GO:0003677">
    <property type="term" value="F:DNA binding"/>
    <property type="evidence" value="ECO:0007669"/>
    <property type="project" value="InterPro"/>
</dbReference>
<feature type="binding site" evidence="10">
    <location>
        <position position="238"/>
    </location>
    <ligand>
        <name>S-adenosyl-L-methionine</name>
        <dbReference type="ChEBI" id="CHEBI:59789"/>
    </ligand>
</feature>
<feature type="region of interest" description="Disordered" evidence="12">
    <location>
        <begin position="449"/>
        <end position="524"/>
    </location>
</feature>
<dbReference type="PRINTS" id="PR02011">
    <property type="entry name" value="RCMTNCL1"/>
</dbReference>
<dbReference type="InterPro" id="IPR001678">
    <property type="entry name" value="MeTrfase_RsmB-F_NOP2_dom"/>
</dbReference>
<keyword evidence="6 10" id="KW-0949">S-adenosyl-L-methionine</keyword>
<feature type="coiled-coil region" evidence="11">
    <location>
        <begin position="757"/>
        <end position="784"/>
    </location>
</feature>
<dbReference type="GO" id="GO:0030488">
    <property type="term" value="P:tRNA methylation"/>
    <property type="evidence" value="ECO:0007669"/>
    <property type="project" value="TreeGrafter"/>
</dbReference>
<evidence type="ECO:0000256" key="7">
    <source>
        <dbReference type="ARBA" id="ARBA00022694"/>
    </source>
</evidence>
<dbReference type="GO" id="GO:0000049">
    <property type="term" value="F:tRNA binding"/>
    <property type="evidence" value="ECO:0007669"/>
    <property type="project" value="UniProtKB-KW"/>
</dbReference>
<evidence type="ECO:0000256" key="1">
    <source>
        <dbReference type="ARBA" id="ARBA00004123"/>
    </source>
</evidence>
<evidence type="ECO:0000313" key="15">
    <source>
        <dbReference type="Proteomes" id="UP000308730"/>
    </source>
</evidence>
<dbReference type="InterPro" id="IPR049560">
    <property type="entry name" value="MeTrfase_RsmB-F_NOP2_cat"/>
</dbReference>
<dbReference type="SUPFAM" id="SSF53335">
    <property type="entry name" value="S-adenosyl-L-methionine-dependent methyltransferases"/>
    <property type="match status" value="1"/>
</dbReference>
<comment type="caution">
    <text evidence="14">The sequence shown here is derived from an EMBL/GenBank/DDBJ whole genome shotgun (WGS) entry which is preliminary data.</text>
</comment>
<evidence type="ECO:0000256" key="12">
    <source>
        <dbReference type="SAM" id="MobiDB-lite"/>
    </source>
</evidence>
<keyword evidence="9" id="KW-0539">Nucleus</keyword>
<dbReference type="InterPro" id="IPR057285">
    <property type="entry name" value="Pre-PUA_NSUN2"/>
</dbReference>
<evidence type="ECO:0000256" key="2">
    <source>
        <dbReference type="ARBA" id="ARBA00007494"/>
    </source>
</evidence>
<feature type="binding site" evidence="10">
    <location>
        <position position="278"/>
    </location>
    <ligand>
        <name>S-adenosyl-L-methionine</name>
        <dbReference type="ChEBI" id="CHEBI:59789"/>
    </ligand>
</feature>
<dbReference type="GO" id="GO:0006351">
    <property type="term" value="P:DNA-templated transcription"/>
    <property type="evidence" value="ECO:0007669"/>
    <property type="project" value="InterPro"/>
</dbReference>
<dbReference type="EMBL" id="SGPM01000036">
    <property type="protein sequence ID" value="THH31848.1"/>
    <property type="molecule type" value="Genomic_DNA"/>
</dbReference>
<dbReference type="Pfam" id="PF04082">
    <property type="entry name" value="Fungal_trans"/>
    <property type="match status" value="1"/>
</dbReference>
<dbReference type="InterPro" id="IPR018314">
    <property type="entry name" value="RsmB/NOL1/NOP2-like_CS"/>
</dbReference>
<feature type="binding site" evidence="10">
    <location>
        <position position="211"/>
    </location>
    <ligand>
        <name>S-adenosyl-L-methionine</name>
        <dbReference type="ChEBI" id="CHEBI:59789"/>
    </ligand>
</feature>
<reference evidence="14 15" key="1">
    <citation type="submission" date="2019-02" db="EMBL/GenBank/DDBJ databases">
        <title>Genome sequencing of the rare red list fungi Antrodiella citrinella (Flaviporus citrinellus).</title>
        <authorList>
            <person name="Buettner E."/>
            <person name="Kellner H."/>
        </authorList>
    </citation>
    <scope>NUCLEOTIDE SEQUENCE [LARGE SCALE GENOMIC DNA]</scope>
    <source>
        <strain evidence="14 15">DSM 108506</strain>
    </source>
</reference>
<sequence length="1184" mass="131662">MARGKSNKGRRGRGRGGKPGLVDDAWRSDVVEKSDMHNERFEKYYKAQGILADDEWESFMYHLREPLPTTFRVAGSRQTARLLNEMIKDTHVPHLAGVVFEGEAVSPPKQIDWYPDGLAWVFNVSKKVLRKSPEFKKFHNFLVFETEVGNISRQEAVSMLPPLFLGVEPHHRVMDMCAAPGSKTAQLLEALHAQDTATASSIPSGLLIANDSDHKRTHLLIHQSARLPSPALMVTNHDASIYPAIKIPSEVTTFPTDTKPRVAAKRQHQLLFDRILCDVPCSGDGTVRKNPGIWNKWSPMDGNGLHGLQIRILQRAMRMLKKGGRIVYSTCSLNPVENEAVIVGALKSIPGFVLVDVSHQLPGLVSRPGLASWKPSVDRTMDTEFQTYEDYVQSLPEDQRENSKMVASHWPPPLASANELRLERCIRIYPHLQDTGGFFIAVLEKPPAAHSGTAHAPKASDGKRPADSVEGLETSEVKKPKLSYDVDGPSTEDITETDDADDDDGADTDLAETSQNKEGKVSKGADIHFKENPYTFISPNDPIIQGCISKFNLKPEFPASNILVRNPEGEAARSLYMTNDIVKAIVQHNDYTRIRLVTCGTKVLAKQEGSASKREGGEPQFRILGEGLPVMLPYIEPECIIDADLTALRILMEGYYPVISGFGDPFRSVIEARATGSHVVRFKPELVGNATRTYELTLPIWKSAVSVTLMIEKRAKSALSLRVFVPCSTCVARGCAILCPNDVLPPGDNSRHVDFATDHLQQKITKMEARMRLLEDALEVAQMQDSPEPHPLLRTPFLLDDEELDDGEVAKPEDELVEVMGSLHINEKDGSVQFYGPTGGGESLLRHEGNQKRLKSVAVQDSNAPMALRALGLPQEFDVFFLSFPFTPMGIPRSPVRLTIETLLPPRSRTEELVEIFMENLSWMFQIVTLSYLKTELVPMVYRRAAGDLRRAEDYCPHDLALMLIVLAIGALVDLTQRPYNAEAHRYAAMARTAAGLQPLMEDISLATVKFTHLLSIYNGMCGKESAISSTYALTNVASVMAQKIGLHMDPSVWNLDEKTCYERLLLFLHRAFFAKAIATHPDNPLNSPYAYSFRTAYHCACVVMRTIIYQYTLYPDLMSRIWQIWTFAFTSAVIIGAVATRTQELDLDPPPLKMFDEICEVFRAASTISPRAAKGLVSPLPCT</sequence>
<keyword evidence="3" id="KW-0820">tRNA-binding</keyword>
<feature type="region of interest" description="Disordered" evidence="12">
    <location>
        <begin position="1"/>
        <end position="23"/>
    </location>
</feature>
<dbReference type="InterPro" id="IPR057286">
    <property type="entry name" value="PUA_NSUN2"/>
</dbReference>
<dbReference type="CDD" id="cd12148">
    <property type="entry name" value="fungal_TF_MHR"/>
    <property type="match status" value="1"/>
</dbReference>
<dbReference type="GO" id="GO:0016428">
    <property type="term" value="F:tRNA (cytidine-5-)-methyltransferase activity"/>
    <property type="evidence" value="ECO:0007669"/>
    <property type="project" value="InterPro"/>
</dbReference>
<dbReference type="Gene3D" id="3.40.50.150">
    <property type="entry name" value="Vaccinia Virus protein VP39"/>
    <property type="match status" value="1"/>
</dbReference>
<feature type="compositionally biased region" description="Basic and acidic residues" evidence="12">
    <location>
        <begin position="515"/>
        <end position="524"/>
    </location>
</feature>
<evidence type="ECO:0000256" key="10">
    <source>
        <dbReference type="PROSITE-ProRule" id="PRU01023"/>
    </source>
</evidence>
<dbReference type="PANTHER" id="PTHR22808:SF1">
    <property type="entry name" value="RNA CYTOSINE-C(5)-METHYLTRANSFERASE NSUN2-RELATED"/>
    <property type="match status" value="1"/>
</dbReference>
<dbReference type="InterPro" id="IPR007219">
    <property type="entry name" value="XnlR_reg_dom"/>
</dbReference>
<evidence type="ECO:0000256" key="8">
    <source>
        <dbReference type="ARBA" id="ARBA00022884"/>
    </source>
</evidence>
<evidence type="ECO:0000256" key="3">
    <source>
        <dbReference type="ARBA" id="ARBA00022555"/>
    </source>
</evidence>
<dbReference type="Pfam" id="PF25376">
    <property type="entry name" value="Pre-PUA_NSUN2"/>
    <property type="match status" value="1"/>
</dbReference>
<gene>
    <name evidence="14" type="ORF">EUX98_g2353</name>
</gene>
<evidence type="ECO:0000313" key="14">
    <source>
        <dbReference type="EMBL" id="THH31848.1"/>
    </source>
</evidence>
<name>A0A4S4N223_9APHY</name>
<evidence type="ECO:0000256" key="11">
    <source>
        <dbReference type="SAM" id="Coils"/>
    </source>
</evidence>
<feature type="compositionally biased region" description="Acidic residues" evidence="12">
    <location>
        <begin position="493"/>
        <end position="510"/>
    </location>
</feature>
<evidence type="ECO:0000259" key="13">
    <source>
        <dbReference type="PROSITE" id="PS51686"/>
    </source>
</evidence>
<dbReference type="InterPro" id="IPR029063">
    <property type="entry name" value="SAM-dependent_MTases_sf"/>
</dbReference>
<evidence type="ECO:0000256" key="9">
    <source>
        <dbReference type="ARBA" id="ARBA00023242"/>
    </source>
</evidence>
<feature type="compositionally biased region" description="Basic residues" evidence="12">
    <location>
        <begin position="1"/>
        <end position="16"/>
    </location>
</feature>
<feature type="domain" description="SAM-dependent MTase RsmB/NOP-type" evidence="13">
    <location>
        <begin position="59"/>
        <end position="446"/>
    </location>
</feature>
<protein>
    <recommendedName>
        <fullName evidence="13">SAM-dependent MTase RsmB/NOP-type domain-containing protein</fullName>
    </recommendedName>
</protein>
<dbReference type="PROSITE" id="PS51686">
    <property type="entry name" value="SAM_MT_RSMB_NOP"/>
    <property type="match status" value="1"/>
</dbReference>
<keyword evidence="4 10" id="KW-0489">Methyltransferase</keyword>